<evidence type="ECO:0000313" key="1">
    <source>
        <dbReference type="EMBL" id="EDM75266.1"/>
    </source>
</evidence>
<comment type="caution">
    <text evidence="1">The sequence shown here is derived from an EMBL/GenBank/DDBJ whole genome shotgun (WGS) entry which is preliminary data.</text>
</comment>
<proteinExistence type="predicted"/>
<gene>
    <name evidence="1" type="ORF">PPSIR1_41209</name>
</gene>
<evidence type="ECO:0000313" key="2">
    <source>
        <dbReference type="Proteomes" id="UP000005801"/>
    </source>
</evidence>
<protein>
    <submittedName>
        <fullName evidence="1">Uncharacterized protein</fullName>
    </submittedName>
</protein>
<name>A6GFR9_9BACT</name>
<dbReference type="Pfam" id="PF19648">
    <property type="entry name" value="DUF6151"/>
    <property type="match status" value="1"/>
</dbReference>
<dbReference type="InterPro" id="IPR046149">
    <property type="entry name" value="DUF6151"/>
</dbReference>
<accession>A6GFR9</accession>
<reference evidence="1 2" key="1">
    <citation type="submission" date="2007-06" db="EMBL/GenBank/DDBJ databases">
        <authorList>
            <person name="Shimkets L."/>
            <person name="Ferriera S."/>
            <person name="Johnson J."/>
            <person name="Kravitz S."/>
            <person name="Beeson K."/>
            <person name="Sutton G."/>
            <person name="Rogers Y.-H."/>
            <person name="Friedman R."/>
            <person name="Frazier M."/>
            <person name="Venter J.C."/>
        </authorList>
    </citation>
    <scope>NUCLEOTIDE SEQUENCE [LARGE SCALE GENOMIC DNA]</scope>
    <source>
        <strain evidence="1 2">SIR-1</strain>
    </source>
</reference>
<keyword evidence="2" id="KW-1185">Reference proteome</keyword>
<dbReference type="eggNOG" id="COG3791">
    <property type="taxonomic scope" value="Bacteria"/>
</dbReference>
<dbReference type="STRING" id="391625.PPSIR1_41209"/>
<dbReference type="EMBL" id="ABCS01000097">
    <property type="protein sequence ID" value="EDM75266.1"/>
    <property type="molecule type" value="Genomic_DNA"/>
</dbReference>
<dbReference type="Proteomes" id="UP000005801">
    <property type="component" value="Unassembled WGS sequence"/>
</dbReference>
<sequence length="194" mass="21227">MRGRARELAPPRGLHLTCYCADCQAFADYLGKRETQLDDWGGSAIVQIAPARIELSEGAEHLACMRLSEGGLMRWYAGCCNTAIANTMAKAAVPFTGMYVHFIDPDFDAGERDALLGPSRANVNGRALSGTDAPVKVDAFPVRVIGRSLLNIARSWRRNEHWPSPFFDADGEPRATPTVLSTAERDALRVHQAQ</sequence>
<dbReference type="AlphaFoldDB" id="A6GFR9"/>
<organism evidence="1 2">
    <name type="scientific">Plesiocystis pacifica SIR-1</name>
    <dbReference type="NCBI Taxonomy" id="391625"/>
    <lineage>
        <taxon>Bacteria</taxon>
        <taxon>Pseudomonadati</taxon>
        <taxon>Myxococcota</taxon>
        <taxon>Polyangia</taxon>
        <taxon>Nannocystales</taxon>
        <taxon>Nannocystaceae</taxon>
        <taxon>Plesiocystis</taxon>
    </lineage>
</organism>